<keyword evidence="4 7" id="KW-0560">Oxidoreductase</keyword>
<keyword evidence="12" id="KW-1185">Reference proteome</keyword>
<dbReference type="GO" id="GO:0046168">
    <property type="term" value="P:glycerol-3-phosphate catabolic process"/>
    <property type="evidence" value="ECO:0007669"/>
    <property type="project" value="UniProtKB-UniRule"/>
</dbReference>
<gene>
    <name evidence="13" type="primary">GPD1L</name>
</gene>
<dbReference type="SUPFAM" id="SSF51735">
    <property type="entry name" value="NAD(P)-binding Rossmann-fold domains"/>
    <property type="match status" value="1"/>
</dbReference>
<dbReference type="Gene3D" id="1.10.1040.10">
    <property type="entry name" value="N-(1-d-carboxylethyl)-l-norvaline Dehydrogenase, domain 2"/>
    <property type="match status" value="1"/>
</dbReference>
<feature type="domain" description="Glycerol-3-phosphate dehydrogenase NAD-dependent N-terminal" evidence="10">
    <location>
        <begin position="137"/>
        <end position="294"/>
    </location>
</feature>
<dbReference type="Gene3D" id="3.40.50.720">
    <property type="entry name" value="NAD(P)-binding Rossmann-like Domain"/>
    <property type="match status" value="1"/>
</dbReference>
<proteinExistence type="inferred from homology"/>
<dbReference type="KEGG" id="pcoo:112850053"/>
<dbReference type="Pfam" id="PF01210">
    <property type="entry name" value="NAD_Gly3P_dh_N"/>
    <property type="match status" value="1"/>
</dbReference>
<feature type="compositionally biased region" description="Low complexity" evidence="9">
    <location>
        <begin position="103"/>
        <end position="117"/>
    </location>
</feature>
<evidence type="ECO:0000256" key="6">
    <source>
        <dbReference type="ARBA" id="ARBA00048723"/>
    </source>
</evidence>
<evidence type="ECO:0000256" key="8">
    <source>
        <dbReference type="RuleBase" id="RU361243"/>
    </source>
</evidence>
<dbReference type="FunFam" id="3.40.50.720:FF:000088">
    <property type="entry name" value="Glycerol-3-phosphate dehydrogenase [NAD(+)]"/>
    <property type="match status" value="1"/>
</dbReference>
<evidence type="ECO:0000259" key="11">
    <source>
        <dbReference type="Pfam" id="PF07479"/>
    </source>
</evidence>
<dbReference type="GO" id="GO:0005975">
    <property type="term" value="P:carbohydrate metabolic process"/>
    <property type="evidence" value="ECO:0007669"/>
    <property type="project" value="InterPro"/>
</dbReference>
<evidence type="ECO:0000259" key="10">
    <source>
        <dbReference type="Pfam" id="PF01210"/>
    </source>
</evidence>
<dbReference type="EC" id="1.1.1.8" evidence="8"/>
<sequence length="471" mass="50091">MVRARLERECPPRWRPRRWGSRRGGGGGGSCCCYSSGRPGRAWLLQIPGKCLTHTGGRGGGEGELGRKPTGLDAAAAAPPPAAALAPAPPSVLVSSASSERVAGSASPPVVPLPLLSGPGGRSGPGALPGAEPQGGGSAVAKIIGNNVKKLKKFASTVKMWVFEETVNGRKLTDIINNDHENVKYLPGHKLPENVIAVPNLSEAVQDADLLVFVIPHQFIHRICDEITGRVPKKALGITLIKGIDEGPEGLKLISDIIREKMGIDVSVLMGANIASEVAAEKFCETTIGSKIMENGLLFKELLQTPNFRITVVDDADTVELCGALKNIVAVGAGFCDGLHSGDNTKAAVIRLGLMEMIAFAKIFCKGQVSTATFLESCGVADLITTCYGGRNRRVAEAFARTGKTIEELEKDMLNGQKLQGPQTSAEVYRILKQKGLIDKFPLFTAVYQICYEGKPVQEMLSCLQSHPEHV</sequence>
<feature type="compositionally biased region" description="Pro residues" evidence="9">
    <location>
        <begin position="78"/>
        <end position="88"/>
    </location>
</feature>
<comment type="similarity">
    <text evidence="2 7">Belongs to the NAD-dependent glycerol-3-phosphate dehydrogenase family.</text>
</comment>
<organism evidence="12 13">
    <name type="scientific">Puma concolor</name>
    <name type="common">Mountain lion</name>
    <name type="synonym">Felis concolor</name>
    <dbReference type="NCBI Taxonomy" id="9696"/>
    <lineage>
        <taxon>Eukaryota</taxon>
        <taxon>Metazoa</taxon>
        <taxon>Chordata</taxon>
        <taxon>Craniata</taxon>
        <taxon>Vertebrata</taxon>
        <taxon>Euteleostomi</taxon>
        <taxon>Mammalia</taxon>
        <taxon>Eutheria</taxon>
        <taxon>Laurasiatheria</taxon>
        <taxon>Carnivora</taxon>
        <taxon>Feliformia</taxon>
        <taxon>Felidae</taxon>
        <taxon>Felinae</taxon>
        <taxon>Puma</taxon>
    </lineage>
</organism>
<dbReference type="RefSeq" id="XP_025769436.1">
    <property type="nucleotide sequence ID" value="XM_025913651.1"/>
</dbReference>
<evidence type="ECO:0000256" key="7">
    <source>
        <dbReference type="RuleBase" id="RU000437"/>
    </source>
</evidence>
<comment type="subcellular location">
    <subcellularLocation>
        <location evidence="1">Cytoplasm</location>
    </subcellularLocation>
</comment>
<dbReference type="PANTHER" id="PTHR11728">
    <property type="entry name" value="GLYCEROL-3-PHOSPHATE DEHYDROGENASE"/>
    <property type="match status" value="1"/>
</dbReference>
<protein>
    <recommendedName>
        <fullName evidence="8">Glycerol-3-phosphate dehydrogenase [NAD(+)]</fullName>
        <ecNumber evidence="8">1.1.1.8</ecNumber>
    </recommendedName>
</protein>
<evidence type="ECO:0000313" key="13">
    <source>
        <dbReference type="RefSeq" id="XP_025769436.1"/>
    </source>
</evidence>
<dbReference type="SUPFAM" id="SSF48179">
    <property type="entry name" value="6-phosphogluconate dehydrogenase C-terminal domain-like"/>
    <property type="match status" value="1"/>
</dbReference>
<name>A0A6P6H244_PUMCO</name>
<evidence type="ECO:0000313" key="12">
    <source>
        <dbReference type="Proteomes" id="UP000515131"/>
    </source>
</evidence>
<dbReference type="CTD" id="23171"/>
<evidence type="ECO:0000256" key="9">
    <source>
        <dbReference type="SAM" id="MobiDB-lite"/>
    </source>
</evidence>
<keyword evidence="5 7" id="KW-0520">NAD</keyword>
<reference evidence="13" key="1">
    <citation type="submission" date="2025-08" db="UniProtKB">
        <authorList>
            <consortium name="RefSeq"/>
        </authorList>
    </citation>
    <scope>IDENTIFICATION</scope>
    <source>
        <tissue evidence="13">Blood</tissue>
    </source>
</reference>
<feature type="domain" description="Glycerol-3-phosphate dehydrogenase NAD-dependent C-terminal" evidence="11">
    <location>
        <begin position="315"/>
        <end position="461"/>
    </location>
</feature>
<dbReference type="AlphaFoldDB" id="A0A6P6H244"/>
<evidence type="ECO:0000256" key="2">
    <source>
        <dbReference type="ARBA" id="ARBA00011009"/>
    </source>
</evidence>
<dbReference type="InterPro" id="IPR036291">
    <property type="entry name" value="NAD(P)-bd_dom_sf"/>
</dbReference>
<feature type="region of interest" description="Disordered" evidence="9">
    <location>
        <begin position="103"/>
        <end position="136"/>
    </location>
</feature>
<dbReference type="GO" id="GO:0051287">
    <property type="term" value="F:NAD binding"/>
    <property type="evidence" value="ECO:0007669"/>
    <property type="project" value="UniProtKB-UniRule"/>
</dbReference>
<dbReference type="InterPro" id="IPR006168">
    <property type="entry name" value="G3P_DH_NAD-dep"/>
</dbReference>
<dbReference type="InterPro" id="IPR013328">
    <property type="entry name" value="6PGD_dom2"/>
</dbReference>
<dbReference type="InterPro" id="IPR017751">
    <property type="entry name" value="G3P_DH_NAD-dep_euk"/>
</dbReference>
<evidence type="ECO:0000256" key="4">
    <source>
        <dbReference type="ARBA" id="ARBA00023002"/>
    </source>
</evidence>
<dbReference type="GO" id="GO:0042803">
    <property type="term" value="F:protein homodimerization activity"/>
    <property type="evidence" value="ECO:0007669"/>
    <property type="project" value="InterPro"/>
</dbReference>
<comment type="catalytic activity">
    <reaction evidence="6">
        <text>sn-glycerol 3-phosphate + NAD(+) = dihydroxyacetone phosphate + NADH + H(+)</text>
        <dbReference type="Rhea" id="RHEA:11092"/>
        <dbReference type="ChEBI" id="CHEBI:15378"/>
        <dbReference type="ChEBI" id="CHEBI:57540"/>
        <dbReference type="ChEBI" id="CHEBI:57597"/>
        <dbReference type="ChEBI" id="CHEBI:57642"/>
        <dbReference type="ChEBI" id="CHEBI:57945"/>
        <dbReference type="EC" id="1.1.1.8"/>
    </reaction>
    <physiologicalReaction direction="left-to-right" evidence="6">
        <dbReference type="Rhea" id="RHEA:11093"/>
    </physiologicalReaction>
</comment>
<dbReference type="InterPro" id="IPR008927">
    <property type="entry name" value="6-PGluconate_DH-like_C_sf"/>
</dbReference>
<dbReference type="Pfam" id="PF07479">
    <property type="entry name" value="NAD_Gly3P_dh_C"/>
    <property type="match status" value="1"/>
</dbReference>
<accession>A0A6P6H244</accession>
<dbReference type="PANTHER" id="PTHR11728:SF7">
    <property type="entry name" value="GLYCEROL-3-PHOSPHATE DEHYDROGENASE 1-LIKE PROTEIN"/>
    <property type="match status" value="1"/>
</dbReference>
<dbReference type="GO" id="GO:0005829">
    <property type="term" value="C:cytosol"/>
    <property type="evidence" value="ECO:0007669"/>
    <property type="project" value="TreeGrafter"/>
</dbReference>
<dbReference type="Proteomes" id="UP000515131">
    <property type="component" value="Unplaced"/>
</dbReference>
<dbReference type="InterPro" id="IPR006109">
    <property type="entry name" value="G3P_DH_NAD-dep_C"/>
</dbReference>
<dbReference type="NCBIfam" id="TIGR03376">
    <property type="entry name" value="glycerol3P_DH"/>
    <property type="match status" value="1"/>
</dbReference>
<dbReference type="InterPro" id="IPR011128">
    <property type="entry name" value="G3P_DH_NAD-dep_N"/>
</dbReference>
<feature type="region of interest" description="Disordered" evidence="9">
    <location>
        <begin position="58"/>
        <end position="88"/>
    </location>
</feature>
<dbReference type="PRINTS" id="PR00077">
    <property type="entry name" value="GPDHDRGNASE"/>
</dbReference>
<keyword evidence="3" id="KW-0963">Cytoplasm</keyword>
<evidence type="ECO:0000256" key="3">
    <source>
        <dbReference type="ARBA" id="ARBA00022490"/>
    </source>
</evidence>
<dbReference type="FunFam" id="1.10.1040.10:FF:000084">
    <property type="entry name" value="Glycerol-3-phosphate dehydrogenase [NAD(+)], cytoplasmic"/>
    <property type="match status" value="1"/>
</dbReference>
<dbReference type="GO" id="GO:0141152">
    <property type="term" value="F:glycerol-3-phosphate dehydrogenase (NAD+) activity"/>
    <property type="evidence" value="ECO:0007669"/>
    <property type="project" value="UniProtKB-UniRule"/>
</dbReference>
<evidence type="ECO:0000256" key="5">
    <source>
        <dbReference type="ARBA" id="ARBA00023027"/>
    </source>
</evidence>
<dbReference type="GeneID" id="112850053"/>
<evidence type="ECO:0000256" key="1">
    <source>
        <dbReference type="ARBA" id="ARBA00004496"/>
    </source>
</evidence>